<organism evidence="1 2">
    <name type="scientific">Sphingomonas sanxanigenens</name>
    <dbReference type="NCBI Taxonomy" id="397260"/>
    <lineage>
        <taxon>Bacteria</taxon>
        <taxon>Pseudomonadati</taxon>
        <taxon>Pseudomonadota</taxon>
        <taxon>Alphaproteobacteria</taxon>
        <taxon>Sphingomonadales</taxon>
        <taxon>Sphingomonadaceae</taxon>
        <taxon>Sphingomonas</taxon>
    </lineage>
</organism>
<proteinExistence type="predicted"/>
<sequence>MLAATGAAVDVTPKDPAEAIALADAHPERSTRGVYRMTVAAAERNPKALYLNSSTDYRAPDDMTFRLTSSAARTLEKRLGAKPEVALIGRTVTVRGDIRAVPIVNTFGGRPRSFNRYQHSVLVHDASQLSVE</sequence>
<reference evidence="1 2" key="1">
    <citation type="submission" date="2017-08" db="EMBL/GenBank/DDBJ databases">
        <title>Infants hospitalized years apart are colonized by the same room-sourced microbial strains.</title>
        <authorList>
            <person name="Brooks B."/>
            <person name="Olm M.R."/>
            <person name="Firek B.A."/>
            <person name="Baker R."/>
            <person name="Thomas B.C."/>
            <person name="Morowitz M.J."/>
            <person name="Banfield J.F."/>
        </authorList>
    </citation>
    <scope>NUCLEOTIDE SEQUENCE [LARGE SCALE GENOMIC DNA]</scope>
    <source>
        <strain evidence="1">S2_018_000_R2_101</strain>
    </source>
</reference>
<comment type="caution">
    <text evidence="1">The sequence shown here is derived from an EMBL/GenBank/DDBJ whole genome shotgun (WGS) entry which is preliminary data.</text>
</comment>
<evidence type="ECO:0000313" key="1">
    <source>
        <dbReference type="EMBL" id="PZO90394.1"/>
    </source>
</evidence>
<name>A0A2W5A7B1_9SPHN</name>
<gene>
    <name evidence="1" type="ORF">DI623_07005</name>
</gene>
<accession>A0A2W5A7B1</accession>
<dbReference type="Proteomes" id="UP000249066">
    <property type="component" value="Unassembled WGS sequence"/>
</dbReference>
<protein>
    <submittedName>
        <fullName evidence="1">Uncharacterized protein</fullName>
    </submittedName>
</protein>
<dbReference type="AlphaFoldDB" id="A0A2W5A7B1"/>
<dbReference type="EMBL" id="QFNN01000029">
    <property type="protein sequence ID" value="PZO90394.1"/>
    <property type="molecule type" value="Genomic_DNA"/>
</dbReference>
<evidence type="ECO:0000313" key="2">
    <source>
        <dbReference type="Proteomes" id="UP000249066"/>
    </source>
</evidence>